<keyword evidence="8" id="KW-1185">Reference proteome</keyword>
<proteinExistence type="inferred from homology"/>
<dbReference type="SUPFAM" id="SSF55811">
    <property type="entry name" value="Nudix"/>
    <property type="match status" value="1"/>
</dbReference>
<dbReference type="PROSITE" id="PS51462">
    <property type="entry name" value="NUDIX"/>
    <property type="match status" value="1"/>
</dbReference>
<dbReference type="PIRSF" id="PIRSF017340">
    <property type="entry name" value="Nudix_hydro"/>
    <property type="match status" value="1"/>
</dbReference>
<reference evidence="7 8" key="1">
    <citation type="submission" date="2024-09" db="EMBL/GenBank/DDBJ databases">
        <authorList>
            <person name="Sun Q."/>
            <person name="Mori K."/>
        </authorList>
    </citation>
    <scope>NUCLEOTIDE SEQUENCE [LARGE SCALE GENOMIC DNA]</scope>
    <source>
        <strain evidence="7 8">TBRC 7907</strain>
    </source>
</reference>
<comment type="cofactor">
    <cofactor evidence="1">
        <name>Mg(2+)</name>
        <dbReference type="ChEBI" id="CHEBI:18420"/>
    </cofactor>
</comment>
<evidence type="ECO:0000313" key="7">
    <source>
        <dbReference type="EMBL" id="MFB9903465.1"/>
    </source>
</evidence>
<evidence type="ECO:0000259" key="6">
    <source>
        <dbReference type="PROSITE" id="PS51462"/>
    </source>
</evidence>
<dbReference type="InterPro" id="IPR015797">
    <property type="entry name" value="NUDIX_hydrolase-like_dom_sf"/>
</dbReference>
<dbReference type="PANTHER" id="PTHR10885:SF0">
    <property type="entry name" value="ISOPENTENYL-DIPHOSPHATE DELTA-ISOMERASE"/>
    <property type="match status" value="1"/>
</dbReference>
<comment type="caution">
    <text evidence="7">The sequence shown here is derived from an EMBL/GenBank/DDBJ whole genome shotgun (WGS) entry which is preliminary data.</text>
</comment>
<dbReference type="PANTHER" id="PTHR10885">
    <property type="entry name" value="ISOPENTENYL-DIPHOSPHATE DELTA-ISOMERASE"/>
    <property type="match status" value="1"/>
</dbReference>
<comment type="similarity">
    <text evidence="2">Belongs to the Nudix hydrolase family.</text>
</comment>
<dbReference type="Gene3D" id="3.90.79.10">
    <property type="entry name" value="Nucleoside Triphosphate Pyrophosphohydrolase"/>
    <property type="match status" value="1"/>
</dbReference>
<dbReference type="PROSITE" id="PS00893">
    <property type="entry name" value="NUDIX_BOX"/>
    <property type="match status" value="1"/>
</dbReference>
<keyword evidence="5" id="KW-0460">Magnesium</keyword>
<dbReference type="EMBL" id="JBHLZU010000005">
    <property type="protein sequence ID" value="MFB9903465.1"/>
    <property type="molecule type" value="Genomic_DNA"/>
</dbReference>
<evidence type="ECO:0000256" key="4">
    <source>
        <dbReference type="ARBA" id="ARBA00022801"/>
    </source>
</evidence>
<dbReference type="InterPro" id="IPR020084">
    <property type="entry name" value="NUDIX_hydrolase_CS"/>
</dbReference>
<keyword evidence="4 7" id="KW-0378">Hydrolase</keyword>
<dbReference type="GO" id="GO:0016787">
    <property type="term" value="F:hydrolase activity"/>
    <property type="evidence" value="ECO:0007669"/>
    <property type="project" value="UniProtKB-KW"/>
</dbReference>
<name>A0ABV5ZST5_9PSEU</name>
<accession>A0ABV5ZST5</accession>
<feature type="domain" description="Nudix hydrolase" evidence="6">
    <location>
        <begin position="44"/>
        <end position="173"/>
    </location>
</feature>
<sequence length="188" mass="20942">MCCTLRPLCDDQGVAVIDELVAIFDPRGNRVGGERRSVMRAKGLWHGSTAVLVRSGDGRRVYVHKRSDGKDFAPGMYDCWAGGVLGADEDPASCAERELAEELGVSGVEVVPLFTATYLRPPVRAHMFAFETRWDGPVVWQPEEVVSGGWMELAELRSRLADPDWPFVPDGRQLIEEWFRRNPLPSSV</sequence>
<protein>
    <submittedName>
        <fullName evidence="7">NUDIX hydrolase</fullName>
    </submittedName>
</protein>
<evidence type="ECO:0000256" key="5">
    <source>
        <dbReference type="ARBA" id="ARBA00022842"/>
    </source>
</evidence>
<evidence type="ECO:0000256" key="1">
    <source>
        <dbReference type="ARBA" id="ARBA00001946"/>
    </source>
</evidence>
<evidence type="ECO:0000256" key="2">
    <source>
        <dbReference type="ARBA" id="ARBA00005582"/>
    </source>
</evidence>
<dbReference type="InterPro" id="IPR024195">
    <property type="entry name" value="NUDIX_hydrolase_YfcD_pred"/>
</dbReference>
<gene>
    <name evidence="7" type="ORF">ACFFQA_05890</name>
</gene>
<dbReference type="RefSeq" id="WP_377850604.1">
    <property type="nucleotide sequence ID" value="NZ_JBHLZU010000005.1"/>
</dbReference>
<keyword evidence="3" id="KW-0479">Metal-binding</keyword>
<dbReference type="CDD" id="cd04697">
    <property type="entry name" value="NUDIX_Hydrolase"/>
    <property type="match status" value="1"/>
</dbReference>
<organism evidence="7 8">
    <name type="scientific">Allokutzneria oryzae</name>
    <dbReference type="NCBI Taxonomy" id="1378989"/>
    <lineage>
        <taxon>Bacteria</taxon>
        <taxon>Bacillati</taxon>
        <taxon>Actinomycetota</taxon>
        <taxon>Actinomycetes</taxon>
        <taxon>Pseudonocardiales</taxon>
        <taxon>Pseudonocardiaceae</taxon>
        <taxon>Allokutzneria</taxon>
    </lineage>
</organism>
<dbReference type="InterPro" id="IPR000086">
    <property type="entry name" value="NUDIX_hydrolase_dom"/>
</dbReference>
<dbReference type="Proteomes" id="UP001589693">
    <property type="component" value="Unassembled WGS sequence"/>
</dbReference>
<evidence type="ECO:0000256" key="3">
    <source>
        <dbReference type="ARBA" id="ARBA00022723"/>
    </source>
</evidence>
<dbReference type="Pfam" id="PF00293">
    <property type="entry name" value="NUDIX"/>
    <property type="match status" value="1"/>
</dbReference>
<evidence type="ECO:0000313" key="8">
    <source>
        <dbReference type="Proteomes" id="UP001589693"/>
    </source>
</evidence>